<dbReference type="GO" id="GO:0005829">
    <property type="term" value="C:cytosol"/>
    <property type="evidence" value="ECO:0007669"/>
    <property type="project" value="TreeGrafter"/>
</dbReference>
<reference evidence="3" key="1">
    <citation type="submission" date="2023-03" db="EMBL/GenBank/DDBJ databases">
        <title>Massive genome expansion in bonnet fungi (Mycena s.s.) driven by repeated elements and novel gene families across ecological guilds.</title>
        <authorList>
            <consortium name="Lawrence Berkeley National Laboratory"/>
            <person name="Harder C.B."/>
            <person name="Miyauchi S."/>
            <person name="Viragh M."/>
            <person name="Kuo A."/>
            <person name="Thoen E."/>
            <person name="Andreopoulos B."/>
            <person name="Lu D."/>
            <person name="Skrede I."/>
            <person name="Drula E."/>
            <person name="Henrissat B."/>
            <person name="Morin E."/>
            <person name="Kohler A."/>
            <person name="Barry K."/>
            <person name="LaButti K."/>
            <person name="Morin E."/>
            <person name="Salamov A."/>
            <person name="Lipzen A."/>
            <person name="Mereny Z."/>
            <person name="Hegedus B."/>
            <person name="Baldrian P."/>
            <person name="Stursova M."/>
            <person name="Weitz H."/>
            <person name="Taylor A."/>
            <person name="Grigoriev I.V."/>
            <person name="Nagy L.G."/>
            <person name="Martin F."/>
            <person name="Kauserud H."/>
        </authorList>
    </citation>
    <scope>NUCLEOTIDE SEQUENCE</scope>
    <source>
        <strain evidence="3">CBHHK002</strain>
    </source>
</reference>
<dbReference type="Proteomes" id="UP001218218">
    <property type="component" value="Unassembled WGS sequence"/>
</dbReference>
<dbReference type="InterPro" id="IPR050357">
    <property type="entry name" value="Arrestin_domain-protein"/>
</dbReference>
<dbReference type="InterPro" id="IPR014752">
    <property type="entry name" value="Arrestin-like_C"/>
</dbReference>
<dbReference type="EMBL" id="JARIHO010000005">
    <property type="protein sequence ID" value="KAJ7361576.1"/>
    <property type="molecule type" value="Genomic_DNA"/>
</dbReference>
<dbReference type="GO" id="GO:0070086">
    <property type="term" value="P:ubiquitin-dependent endocytosis"/>
    <property type="evidence" value="ECO:0007669"/>
    <property type="project" value="TreeGrafter"/>
</dbReference>
<comment type="caution">
    <text evidence="3">The sequence shown here is derived from an EMBL/GenBank/DDBJ whole genome shotgun (WGS) entry which is preliminary data.</text>
</comment>
<dbReference type="SUPFAM" id="SSF81296">
    <property type="entry name" value="E set domains"/>
    <property type="match status" value="1"/>
</dbReference>
<feature type="non-terminal residue" evidence="3">
    <location>
        <position position="1"/>
    </location>
</feature>
<dbReference type="AlphaFoldDB" id="A0AAD7AKT2"/>
<dbReference type="InterPro" id="IPR011022">
    <property type="entry name" value="Arrestin_C-like"/>
</dbReference>
<sequence length="472" mass="51088">MGATTPSIESANQPVSRPSRQHATTLRPGSSSSDVLDSDASAVQLDSRLDSRFQSVQSTTRDTIAPGHQDACLTRHGTLLTSGATPLKRTVELKSLLGNANSRLPPGALVSQPPHGQATSLEQAKPRARVEIDIMLDSNICVEGGIFKGFIKLRVRPRTTKESAVSISDGKLRIIGFETVAGDHHEFFQHSVALSAVVTSPSRIYDSPPDSEGFCTAQEGVHKLEFEMQVPMGAIRCPKGPFHGPSGVSVRYIALVSIKIKDEFNKRSIAHFYRDCEIWPRLNPSLILAPAEQPIQATTSKGLFMGGNGEVKLTAALHRSTFIAGSKAIVNLSVKNDTKKLIKSLTLTLYRSTGVFKRKLPRDSNSVVELDIDASQTTTTTKSVANSTLEMAQGFPRSHASTTGWWAGIPSGERLDFSHFLLIPPDALTLSRGVLIEVEYIIRVSLNASLTTDVCVDLPIRIVNLLSLDPPP</sequence>
<dbReference type="SMART" id="SM01017">
    <property type="entry name" value="Arrestin_C"/>
    <property type="match status" value="1"/>
</dbReference>
<dbReference type="GO" id="GO:0031625">
    <property type="term" value="F:ubiquitin protein ligase binding"/>
    <property type="evidence" value="ECO:0007669"/>
    <property type="project" value="TreeGrafter"/>
</dbReference>
<proteinExistence type="predicted"/>
<gene>
    <name evidence="3" type="ORF">DFH08DRAFT_684760</name>
</gene>
<evidence type="ECO:0000313" key="4">
    <source>
        <dbReference type="Proteomes" id="UP001218218"/>
    </source>
</evidence>
<evidence type="ECO:0000259" key="2">
    <source>
        <dbReference type="SMART" id="SM01017"/>
    </source>
</evidence>
<accession>A0AAD7AKT2</accession>
<organism evidence="3 4">
    <name type="scientific">Mycena albidolilacea</name>
    <dbReference type="NCBI Taxonomy" id="1033008"/>
    <lineage>
        <taxon>Eukaryota</taxon>
        <taxon>Fungi</taxon>
        <taxon>Dikarya</taxon>
        <taxon>Basidiomycota</taxon>
        <taxon>Agaricomycotina</taxon>
        <taxon>Agaricomycetes</taxon>
        <taxon>Agaricomycetidae</taxon>
        <taxon>Agaricales</taxon>
        <taxon>Marasmiineae</taxon>
        <taxon>Mycenaceae</taxon>
        <taxon>Mycena</taxon>
    </lineage>
</organism>
<dbReference type="Pfam" id="PF02752">
    <property type="entry name" value="Arrestin_C"/>
    <property type="match status" value="1"/>
</dbReference>
<evidence type="ECO:0000256" key="1">
    <source>
        <dbReference type="SAM" id="MobiDB-lite"/>
    </source>
</evidence>
<dbReference type="InterPro" id="IPR014756">
    <property type="entry name" value="Ig_E-set"/>
</dbReference>
<feature type="compositionally biased region" description="Polar residues" evidence="1">
    <location>
        <begin position="1"/>
        <end position="29"/>
    </location>
</feature>
<dbReference type="GO" id="GO:0030674">
    <property type="term" value="F:protein-macromolecule adaptor activity"/>
    <property type="evidence" value="ECO:0007669"/>
    <property type="project" value="TreeGrafter"/>
</dbReference>
<feature type="region of interest" description="Disordered" evidence="1">
    <location>
        <begin position="1"/>
        <end position="39"/>
    </location>
</feature>
<feature type="domain" description="Arrestin C-terminal-like" evidence="2">
    <location>
        <begin position="307"/>
        <end position="467"/>
    </location>
</feature>
<name>A0AAD7AKT2_9AGAR</name>
<feature type="compositionally biased region" description="Low complexity" evidence="1">
    <location>
        <begin position="30"/>
        <end position="39"/>
    </location>
</feature>
<dbReference type="PANTHER" id="PTHR11188:SF17">
    <property type="entry name" value="FI21816P1"/>
    <property type="match status" value="1"/>
</dbReference>
<protein>
    <recommendedName>
        <fullName evidence="2">Arrestin C-terminal-like domain-containing protein</fullName>
    </recommendedName>
</protein>
<keyword evidence="4" id="KW-1185">Reference proteome</keyword>
<dbReference type="PANTHER" id="PTHR11188">
    <property type="entry name" value="ARRESTIN DOMAIN CONTAINING PROTEIN"/>
    <property type="match status" value="1"/>
</dbReference>
<evidence type="ECO:0000313" key="3">
    <source>
        <dbReference type="EMBL" id="KAJ7361576.1"/>
    </source>
</evidence>
<dbReference type="GO" id="GO:0005886">
    <property type="term" value="C:plasma membrane"/>
    <property type="evidence" value="ECO:0007669"/>
    <property type="project" value="TreeGrafter"/>
</dbReference>
<dbReference type="Gene3D" id="2.60.40.640">
    <property type="match status" value="2"/>
</dbReference>